<evidence type="ECO:0000256" key="1">
    <source>
        <dbReference type="ARBA" id="ARBA00004141"/>
    </source>
</evidence>
<dbReference type="PROSITE" id="PS50850">
    <property type="entry name" value="MFS"/>
    <property type="match status" value="1"/>
</dbReference>
<evidence type="ECO:0000313" key="8">
    <source>
        <dbReference type="EMBL" id="WEK46814.1"/>
    </source>
</evidence>
<sequence>MSEQAPASAQPDGLPKPRRYWAIAAISFGTALFVVDGAIANVALPTIARELGVGDGAVTNVVTVYQLVLVMLLLPFSSLGDRMGHRRFYQFGQVVFLIASAATIFAHNFALLLAVRALQALGAAMALSVSAAMLREIYPIKRLGSGMGINSVIVASSSALAPTMGGYIVAHLDWRWVFVVAAPLAAFSLLLGRSLPEPVRQDREPETVSGVWSALTVLLLIGGLQLAMHGAAPELGAALAMLGVVSAWFLVKRERQRSHPVVPVDLLAMPVIGLSALGAVCAFIASGSLMLALPFRFQGVMGYSPDEVGLLLLPFPLTMLVVAPLAGWLSDRIAPTKLGITGMAIAIAGLVLMATMPVQPGAFGISWRLSLCALGFGLFFAPNSRLLIGRAPRHRSAAAGGLLSTARLGGQTLAAAAIGILLAQGLGTGRSPLVLSAAFAVVAALCSLARFRSARANGGLTIGKRSADQAVDPAI</sequence>
<dbReference type="KEGG" id="acob:P0Y56_00560"/>
<dbReference type="SUPFAM" id="SSF103473">
    <property type="entry name" value="MFS general substrate transporter"/>
    <property type="match status" value="1"/>
</dbReference>
<keyword evidence="5 6" id="KW-0472">Membrane</keyword>
<dbReference type="EMBL" id="CP119316">
    <property type="protein sequence ID" value="WEK46814.1"/>
    <property type="molecule type" value="Genomic_DNA"/>
</dbReference>
<dbReference type="Gene3D" id="1.20.1720.10">
    <property type="entry name" value="Multidrug resistance protein D"/>
    <property type="match status" value="1"/>
</dbReference>
<dbReference type="AlphaFoldDB" id="A0AAJ5X6D0"/>
<reference evidence="8" key="1">
    <citation type="submission" date="2023-03" db="EMBL/GenBank/DDBJ databases">
        <title>Andean soil-derived lignocellulolytic bacterial consortium as a source of novel taxa and putative plastic-active enzymes.</title>
        <authorList>
            <person name="Diaz-Garcia L."/>
            <person name="Chuvochina M."/>
            <person name="Feuerriegel G."/>
            <person name="Bunk B."/>
            <person name="Sproer C."/>
            <person name="Streit W.R."/>
            <person name="Rodriguez L.M."/>
            <person name="Overmann J."/>
            <person name="Jimenez D.J."/>
        </authorList>
    </citation>
    <scope>NUCLEOTIDE SEQUENCE</scope>
    <source>
        <strain evidence="8">MAG 26</strain>
    </source>
</reference>
<protein>
    <submittedName>
        <fullName evidence="8">MFS transporter</fullName>
    </submittedName>
</protein>
<dbReference type="CDD" id="cd17321">
    <property type="entry name" value="MFS_MMR_MDR_like"/>
    <property type="match status" value="1"/>
</dbReference>
<dbReference type="Proteomes" id="UP001218362">
    <property type="component" value="Chromosome"/>
</dbReference>
<dbReference type="InterPro" id="IPR020846">
    <property type="entry name" value="MFS_dom"/>
</dbReference>
<feature type="transmembrane region" description="Helical" evidence="6">
    <location>
        <begin position="207"/>
        <end position="228"/>
    </location>
</feature>
<evidence type="ECO:0000313" key="9">
    <source>
        <dbReference type="Proteomes" id="UP001218362"/>
    </source>
</evidence>
<feature type="transmembrane region" description="Helical" evidence="6">
    <location>
        <begin position="113"/>
        <end position="134"/>
    </location>
</feature>
<name>A0AAJ5X6D0_9SPHN</name>
<dbReference type="PANTHER" id="PTHR42718:SF9">
    <property type="entry name" value="MAJOR FACILITATOR SUPERFAMILY MULTIDRUG TRANSPORTER MFSC"/>
    <property type="match status" value="1"/>
</dbReference>
<feature type="transmembrane region" description="Helical" evidence="6">
    <location>
        <begin position="146"/>
        <end position="170"/>
    </location>
</feature>
<feature type="transmembrane region" description="Helical" evidence="6">
    <location>
        <begin position="20"/>
        <end position="44"/>
    </location>
</feature>
<feature type="transmembrane region" description="Helical" evidence="6">
    <location>
        <begin position="433"/>
        <end position="451"/>
    </location>
</feature>
<dbReference type="GO" id="GO:0016020">
    <property type="term" value="C:membrane"/>
    <property type="evidence" value="ECO:0007669"/>
    <property type="project" value="UniProtKB-SubCell"/>
</dbReference>
<feature type="transmembrane region" description="Helical" evidence="6">
    <location>
        <begin position="308"/>
        <end position="326"/>
    </location>
</feature>
<feature type="transmembrane region" description="Helical" evidence="6">
    <location>
        <begin position="88"/>
        <end position="107"/>
    </location>
</feature>
<keyword evidence="3 6" id="KW-0812">Transmembrane</keyword>
<comment type="subcellular location">
    <subcellularLocation>
        <location evidence="1">Membrane</location>
        <topology evidence="1">Multi-pass membrane protein</topology>
    </subcellularLocation>
</comment>
<feature type="transmembrane region" description="Helical" evidence="6">
    <location>
        <begin position="365"/>
        <end position="388"/>
    </location>
</feature>
<feature type="transmembrane region" description="Helical" evidence="6">
    <location>
        <begin position="234"/>
        <end position="251"/>
    </location>
</feature>
<feature type="transmembrane region" description="Helical" evidence="6">
    <location>
        <begin position="408"/>
        <end position="427"/>
    </location>
</feature>
<feature type="transmembrane region" description="Helical" evidence="6">
    <location>
        <begin position="56"/>
        <end position="76"/>
    </location>
</feature>
<evidence type="ECO:0000256" key="2">
    <source>
        <dbReference type="ARBA" id="ARBA00022448"/>
    </source>
</evidence>
<gene>
    <name evidence="8" type="ORF">P0Y56_00560</name>
</gene>
<proteinExistence type="predicted"/>
<dbReference type="InterPro" id="IPR011701">
    <property type="entry name" value="MFS"/>
</dbReference>
<feature type="transmembrane region" description="Helical" evidence="6">
    <location>
        <begin position="338"/>
        <end position="359"/>
    </location>
</feature>
<feature type="transmembrane region" description="Helical" evidence="6">
    <location>
        <begin position="271"/>
        <end position="293"/>
    </location>
</feature>
<organism evidence="8 9">
    <name type="scientific">Candidatus Andeanibacterium colombiense</name>
    <dbReference type="NCBI Taxonomy" id="3121345"/>
    <lineage>
        <taxon>Bacteria</taxon>
        <taxon>Pseudomonadati</taxon>
        <taxon>Pseudomonadota</taxon>
        <taxon>Alphaproteobacteria</taxon>
        <taxon>Sphingomonadales</taxon>
        <taxon>Sphingomonadaceae</taxon>
        <taxon>Candidatus Andeanibacterium</taxon>
    </lineage>
</organism>
<keyword evidence="4 6" id="KW-1133">Transmembrane helix</keyword>
<evidence type="ECO:0000256" key="3">
    <source>
        <dbReference type="ARBA" id="ARBA00022692"/>
    </source>
</evidence>
<accession>A0AAJ5X6D0</accession>
<dbReference type="InterPro" id="IPR036259">
    <property type="entry name" value="MFS_trans_sf"/>
</dbReference>
<evidence type="ECO:0000259" key="7">
    <source>
        <dbReference type="PROSITE" id="PS50850"/>
    </source>
</evidence>
<feature type="domain" description="Major facilitator superfamily (MFS) profile" evidence="7">
    <location>
        <begin position="22"/>
        <end position="455"/>
    </location>
</feature>
<evidence type="ECO:0000256" key="4">
    <source>
        <dbReference type="ARBA" id="ARBA00022989"/>
    </source>
</evidence>
<dbReference type="Gene3D" id="1.20.1250.20">
    <property type="entry name" value="MFS general substrate transporter like domains"/>
    <property type="match status" value="1"/>
</dbReference>
<feature type="transmembrane region" description="Helical" evidence="6">
    <location>
        <begin position="176"/>
        <end position="195"/>
    </location>
</feature>
<dbReference type="Pfam" id="PF07690">
    <property type="entry name" value="MFS_1"/>
    <property type="match status" value="1"/>
</dbReference>
<dbReference type="PANTHER" id="PTHR42718">
    <property type="entry name" value="MAJOR FACILITATOR SUPERFAMILY MULTIDRUG TRANSPORTER MFSC"/>
    <property type="match status" value="1"/>
</dbReference>
<evidence type="ECO:0000256" key="5">
    <source>
        <dbReference type="ARBA" id="ARBA00023136"/>
    </source>
</evidence>
<evidence type="ECO:0000256" key="6">
    <source>
        <dbReference type="SAM" id="Phobius"/>
    </source>
</evidence>
<dbReference type="GO" id="GO:0022857">
    <property type="term" value="F:transmembrane transporter activity"/>
    <property type="evidence" value="ECO:0007669"/>
    <property type="project" value="InterPro"/>
</dbReference>
<keyword evidence="2" id="KW-0813">Transport</keyword>